<keyword evidence="1" id="KW-0732">Signal</keyword>
<keyword evidence="3" id="KW-1185">Reference proteome</keyword>
<protein>
    <submittedName>
        <fullName evidence="2">Uncharacterized protein</fullName>
    </submittedName>
</protein>
<proteinExistence type="predicted"/>
<feature type="chain" id="PRO_5002850092" evidence="1">
    <location>
        <begin position="22"/>
        <end position="148"/>
    </location>
</feature>
<keyword evidence="2" id="KW-0614">Plasmid</keyword>
<evidence type="ECO:0000313" key="2">
    <source>
        <dbReference type="EMBL" id="BAG84074.1"/>
    </source>
</evidence>
<dbReference type="RefSeq" id="WP_012572946.1">
    <property type="nucleotide sequence ID" value="NC_011561.1"/>
</dbReference>
<dbReference type="Proteomes" id="UP000000723">
    <property type="component" value="Plasmid pCFPG2"/>
</dbReference>
<evidence type="ECO:0000313" key="3">
    <source>
        <dbReference type="Proteomes" id="UP000000723"/>
    </source>
</evidence>
<sequence>MIHKKSITLLLFSFCILQVFAASKDPKKKSHLGEIHPACPYYAYDVVKMKLKDVQYGQYYFVRAYNNKYDHHFWKMYCKGKSEFIDHSFEESQNETVNACVRVNNDGTPFTKPHPYDGKDLVRILLTKKQMKDIAKEVVEYKKKHKND</sequence>
<dbReference type="AlphaFoldDB" id="B6YSA2"/>
<name>B6YSA2_AZOPC</name>
<gene>
    <name evidence="2" type="ordered locus">CFPG_P2-16</name>
</gene>
<geneLocation type="plasmid" evidence="2 3">
    <name>pCFPG2</name>
</geneLocation>
<evidence type="ECO:0000256" key="1">
    <source>
        <dbReference type="SAM" id="SignalP"/>
    </source>
</evidence>
<dbReference type="HOGENOM" id="CLU_1755110_0_0_10"/>
<accession>B6YSA2</accession>
<dbReference type="EMBL" id="AP010658">
    <property type="protein sequence ID" value="BAG84074.1"/>
    <property type="molecule type" value="Genomic_DNA"/>
</dbReference>
<dbReference type="KEGG" id="aps:CFPG_P2-16"/>
<feature type="signal peptide" evidence="1">
    <location>
        <begin position="1"/>
        <end position="21"/>
    </location>
</feature>
<organism evidence="2 3">
    <name type="scientific">Azobacteroides pseudotrichonymphae genomovar. CFP2</name>
    <dbReference type="NCBI Taxonomy" id="511995"/>
    <lineage>
        <taxon>Bacteria</taxon>
        <taxon>Pseudomonadati</taxon>
        <taxon>Bacteroidota</taxon>
        <taxon>Bacteroidia</taxon>
        <taxon>Bacteroidales</taxon>
        <taxon>Candidatus Azobacteroides</taxon>
    </lineage>
</organism>
<reference evidence="3" key="1">
    <citation type="journal article" date="2008" name="Science">
        <title>Genome of an endosymbiont coupling N2 fixation to cellulolysis within RT protist cells in termite gut.</title>
        <authorList>
            <person name="Hongoh Y."/>
            <person name="Sharma V.K."/>
            <person name="Prakash T."/>
            <person name="Noda S."/>
            <person name="Toh H."/>
            <person name="Taylor T.D."/>
            <person name="Kudo T."/>
            <person name="Sakaki Y."/>
            <person name="Toyoda A."/>
            <person name="Hattori M."/>
            <person name="Ohkuma M."/>
        </authorList>
    </citation>
    <scope>NUCLEOTIDE SEQUENCE [LARGE SCALE GENOMIC DNA]</scope>
    <source>
        <plasmid evidence="3">pCFPG2</plasmid>
    </source>
</reference>